<evidence type="ECO:0000256" key="11">
    <source>
        <dbReference type="ARBA" id="ARBA00023303"/>
    </source>
</evidence>
<keyword evidence="7" id="KW-0630">Potassium</keyword>
<dbReference type="InterPro" id="IPR010617">
    <property type="entry name" value="TMEM175-like"/>
</dbReference>
<feature type="transmembrane region" description="Helical" evidence="18">
    <location>
        <begin position="109"/>
        <end position="135"/>
    </location>
</feature>
<gene>
    <name evidence="20" type="primary">TMEM175</name>
</gene>
<evidence type="ECO:0000256" key="18">
    <source>
        <dbReference type="SAM" id="Phobius"/>
    </source>
</evidence>
<feature type="transmembrane region" description="Helical" evidence="18">
    <location>
        <begin position="156"/>
        <end position="181"/>
    </location>
</feature>
<evidence type="ECO:0000313" key="19">
    <source>
        <dbReference type="Proteomes" id="UP001652583"/>
    </source>
</evidence>
<evidence type="ECO:0000256" key="4">
    <source>
        <dbReference type="ARBA" id="ARBA00022538"/>
    </source>
</evidence>
<feature type="transmembrane region" description="Helical" evidence="18">
    <location>
        <begin position="77"/>
        <end position="97"/>
    </location>
</feature>
<organism evidence="19 20">
    <name type="scientific">Acinonyx jubatus</name>
    <name type="common">Cheetah</name>
    <dbReference type="NCBI Taxonomy" id="32536"/>
    <lineage>
        <taxon>Eukaryota</taxon>
        <taxon>Metazoa</taxon>
        <taxon>Chordata</taxon>
        <taxon>Craniata</taxon>
        <taxon>Vertebrata</taxon>
        <taxon>Euteleostomi</taxon>
        <taxon>Mammalia</taxon>
        <taxon>Eutheria</taxon>
        <taxon>Laurasiatheria</taxon>
        <taxon>Carnivora</taxon>
        <taxon>Feliformia</taxon>
        <taxon>Felidae</taxon>
        <taxon>Felinae</taxon>
        <taxon>Acinonyx</taxon>
    </lineage>
</organism>
<evidence type="ECO:0000256" key="2">
    <source>
        <dbReference type="ARBA" id="ARBA00006920"/>
    </source>
</evidence>
<name>A0ABM3PPW4_ACIJB</name>
<evidence type="ECO:0000256" key="14">
    <source>
        <dbReference type="ARBA" id="ARBA00034430"/>
    </source>
</evidence>
<evidence type="ECO:0000256" key="17">
    <source>
        <dbReference type="SAM" id="MobiDB-lite"/>
    </source>
</evidence>
<comment type="subcellular location">
    <subcellularLocation>
        <location evidence="1">Membrane</location>
        <topology evidence="1">Multi-pass membrane protein</topology>
    </subcellularLocation>
</comment>
<dbReference type="RefSeq" id="XP_053073713.1">
    <property type="nucleotide sequence ID" value="XM_053217738.1"/>
</dbReference>
<accession>A0ABM3PPW4</accession>
<comment type="catalytic activity">
    <reaction evidence="14">
        <text>K(+)(in) = K(+)(out)</text>
        <dbReference type="Rhea" id="RHEA:29463"/>
        <dbReference type="ChEBI" id="CHEBI:29103"/>
    </reaction>
</comment>
<evidence type="ECO:0000256" key="9">
    <source>
        <dbReference type="ARBA" id="ARBA00023065"/>
    </source>
</evidence>
<evidence type="ECO:0000256" key="13">
    <source>
        <dbReference type="ARBA" id="ARBA00030477"/>
    </source>
</evidence>
<evidence type="ECO:0000256" key="12">
    <source>
        <dbReference type="ARBA" id="ARBA00024169"/>
    </source>
</evidence>
<keyword evidence="9" id="KW-0406">Ion transport</keyword>
<evidence type="ECO:0000256" key="15">
    <source>
        <dbReference type="ARBA" id="ARBA00034544"/>
    </source>
</evidence>
<proteinExistence type="inferred from homology"/>
<dbReference type="PANTHER" id="PTHR31462:SF5">
    <property type="entry name" value="ENDOSOMAL_LYSOSOMAL PROTON CHANNEL TMEM175"/>
    <property type="match status" value="1"/>
</dbReference>
<evidence type="ECO:0000256" key="8">
    <source>
        <dbReference type="ARBA" id="ARBA00022989"/>
    </source>
</evidence>
<comment type="similarity">
    <text evidence="2">Belongs to the TMEM175 family.</text>
</comment>
<evidence type="ECO:0000256" key="1">
    <source>
        <dbReference type="ARBA" id="ARBA00004141"/>
    </source>
</evidence>
<evidence type="ECO:0000256" key="16">
    <source>
        <dbReference type="ARBA" id="ARBA00044317"/>
    </source>
</evidence>
<reference evidence="20" key="1">
    <citation type="submission" date="2025-08" db="UniProtKB">
        <authorList>
            <consortium name="RefSeq"/>
        </authorList>
    </citation>
    <scope>IDENTIFICATION</scope>
    <source>
        <tissue evidence="20">Blood</tissue>
    </source>
</reference>
<keyword evidence="19" id="KW-1185">Reference proteome</keyword>
<keyword evidence="11" id="KW-0407">Ion channel</keyword>
<comment type="catalytic activity">
    <reaction evidence="12">
        <text>H(+)(in) = H(+)(out)</text>
        <dbReference type="Rhea" id="RHEA:34979"/>
        <dbReference type="ChEBI" id="CHEBI:15378"/>
    </reaction>
</comment>
<dbReference type="Pfam" id="PF06736">
    <property type="entry name" value="TMEM175"/>
    <property type="match status" value="1"/>
</dbReference>
<evidence type="ECO:0000256" key="10">
    <source>
        <dbReference type="ARBA" id="ARBA00023136"/>
    </source>
</evidence>
<evidence type="ECO:0000256" key="6">
    <source>
        <dbReference type="ARBA" id="ARBA00022826"/>
    </source>
</evidence>
<evidence type="ECO:0000256" key="7">
    <source>
        <dbReference type="ARBA" id="ARBA00022958"/>
    </source>
</evidence>
<keyword evidence="8 18" id="KW-1133">Transmembrane helix</keyword>
<dbReference type="PANTHER" id="PTHR31462">
    <property type="entry name" value="ENDOSOMAL/LYSOSOMAL POTASSIUM CHANNEL TMEM175"/>
    <property type="match status" value="1"/>
</dbReference>
<keyword evidence="3" id="KW-0813">Transport</keyword>
<keyword evidence="5 18" id="KW-0812">Transmembrane</keyword>
<keyword evidence="6" id="KW-0631">Potassium channel</keyword>
<evidence type="ECO:0000256" key="5">
    <source>
        <dbReference type="ARBA" id="ARBA00022692"/>
    </source>
</evidence>
<feature type="region of interest" description="Disordered" evidence="17">
    <location>
        <begin position="1"/>
        <end position="27"/>
    </location>
</feature>
<keyword evidence="4" id="KW-0633">Potassium transport</keyword>
<protein>
    <recommendedName>
        <fullName evidence="15">Endosomal/lysosomal proton channel TMEM175</fullName>
    </recommendedName>
    <alternativeName>
        <fullName evidence="16">Potassium channel TMEM175</fullName>
    </alternativeName>
    <alternativeName>
        <fullName evidence="13">Transmembrane protein 175</fullName>
    </alternativeName>
</protein>
<dbReference type="Proteomes" id="UP001652583">
    <property type="component" value="Chromosome B1"/>
</dbReference>
<keyword evidence="10 18" id="KW-0472">Membrane</keyword>
<evidence type="ECO:0000256" key="3">
    <source>
        <dbReference type="ARBA" id="ARBA00022448"/>
    </source>
</evidence>
<evidence type="ECO:0000313" key="20">
    <source>
        <dbReference type="RefSeq" id="XP_053073713.1"/>
    </source>
</evidence>
<sequence length="613" mass="65852">MSGPQTPEPARRTQGDSPTGTGGEDTADGIQHSQRMLSFSDALLSIIATVMILPVTHTEISPEQFDKSIQRLLATRIAVYLMTFLIVTVAWAAHTRLFQVVGKIDDTLALLNLACMMTITFLPFTALIVVYAFHFPHLLNPQIESSAHRTLYRQHILGIVLRGPALCFAAAGFSLFFYPLIGIPPSLWLPPADPAGPAHRLASSHLLHTREARPSVCLLSDVVGAVNRSVMLAFVICPQCATVSLIVLPTSGDPEVLGLQDRRGGSPPLSVGLEWGSGGRRRRLTAGVSAVWVPQPQGEQSPCGTCQSAPALRAHAARAQNMPPGPTAFLVQITGCVCSEAHATVSCKHHPAATMECTSRAAATSTSFWNVSLTTPAAWKPPVDFPSLSVDLPVLGNSCKWNHKTRGFYVWLLSFNITFSRWVHGAPSVRTSSRWLDHVFSPARLSTDSGFLLVLADVNGAAVNVGCTHLLETLLSVLLGAHPGQTWAYWMAGGGGRGLAGSQGEAGVGLLDRRGRRAWAYWMAGEASMGLLGRRGRRAWAYRITGAPCLILGGPATLFLQRRHQFTSPPTERGLPVSPHPRQGPWTCFSEGRLPPGCDVGSPGSALHFPEAR</sequence>
<dbReference type="GeneID" id="106981831"/>